<protein>
    <submittedName>
        <fullName evidence="3">Thioredoxin fold domain-containing protein</fullName>
    </submittedName>
</protein>
<dbReference type="PROSITE" id="PS51352">
    <property type="entry name" value="THIOREDOXIN_2"/>
    <property type="match status" value="1"/>
</dbReference>
<organism evidence="3 4">
    <name type="scientific">Myroides pelagicus</name>
    <dbReference type="NCBI Taxonomy" id="270914"/>
    <lineage>
        <taxon>Bacteria</taxon>
        <taxon>Pseudomonadati</taxon>
        <taxon>Bacteroidota</taxon>
        <taxon>Flavobacteriia</taxon>
        <taxon>Flavobacteriales</taxon>
        <taxon>Flavobacteriaceae</taxon>
        <taxon>Myroides</taxon>
    </lineage>
</organism>
<accession>A0A7K1GN68</accession>
<feature type="chain" id="PRO_5029552291" evidence="1">
    <location>
        <begin position="20"/>
        <end position="156"/>
    </location>
</feature>
<comment type="caution">
    <text evidence="3">The sequence shown here is derived from an EMBL/GenBank/DDBJ whole genome shotgun (WGS) entry which is preliminary data.</text>
</comment>
<name>A0A7K1GN68_9FLAO</name>
<dbReference type="RefSeq" id="WP_155035650.1">
    <property type="nucleotide sequence ID" value="NZ_JAYMMG010000001.1"/>
</dbReference>
<feature type="domain" description="Thioredoxin" evidence="2">
    <location>
        <begin position="15"/>
        <end position="154"/>
    </location>
</feature>
<sequence>MRCIIFFIFFNCFGLGVYAQAKAISFEQLDELQAIEARPVVVFLYTNWCSYCTLMEQKTFKNDHVINRLNQDFYFIPFNAEQDKVLLYKGKEYALKKRGINTSQHELAIKFVQSNAYPAIVFLDANGEVIYRHFAYLRAKELLYMLGVIHSQENRL</sequence>
<dbReference type="InterPro" id="IPR013766">
    <property type="entry name" value="Thioredoxin_domain"/>
</dbReference>
<keyword evidence="1" id="KW-0732">Signal</keyword>
<proteinExistence type="predicted"/>
<dbReference type="EMBL" id="WMJY01000012">
    <property type="protein sequence ID" value="MTH29654.1"/>
    <property type="molecule type" value="Genomic_DNA"/>
</dbReference>
<dbReference type="Proteomes" id="UP000488936">
    <property type="component" value="Unassembled WGS sequence"/>
</dbReference>
<dbReference type="InterPro" id="IPR036249">
    <property type="entry name" value="Thioredoxin-like_sf"/>
</dbReference>
<evidence type="ECO:0000256" key="1">
    <source>
        <dbReference type="SAM" id="SignalP"/>
    </source>
</evidence>
<gene>
    <name evidence="3" type="ORF">GJV77_06950</name>
</gene>
<dbReference type="Gene3D" id="3.40.30.10">
    <property type="entry name" value="Glutaredoxin"/>
    <property type="match status" value="1"/>
</dbReference>
<reference evidence="3 4" key="1">
    <citation type="journal article" date="2006" name="Int. J. Syst. Evol. Microbiol.">
        <title>Myroides pelagicus sp. nov., isolated from seawater in Thailand.</title>
        <authorList>
            <person name="Yoon J."/>
            <person name="Maneerat S."/>
            <person name="Kawai F."/>
            <person name="Yokota A."/>
        </authorList>
    </citation>
    <scope>NUCLEOTIDE SEQUENCE [LARGE SCALE GENOMIC DNA]</scope>
    <source>
        <strain evidence="3 4">SM1T</strain>
    </source>
</reference>
<feature type="signal peptide" evidence="1">
    <location>
        <begin position="1"/>
        <end position="19"/>
    </location>
</feature>
<evidence type="ECO:0000313" key="3">
    <source>
        <dbReference type="EMBL" id="MTH29654.1"/>
    </source>
</evidence>
<dbReference type="OrthoDB" id="9811036at2"/>
<dbReference type="SUPFAM" id="SSF52833">
    <property type="entry name" value="Thioredoxin-like"/>
    <property type="match status" value="1"/>
</dbReference>
<evidence type="ECO:0000313" key="4">
    <source>
        <dbReference type="Proteomes" id="UP000488936"/>
    </source>
</evidence>
<dbReference type="AlphaFoldDB" id="A0A7K1GN68"/>
<dbReference type="Pfam" id="PF13098">
    <property type="entry name" value="Thioredoxin_2"/>
    <property type="match status" value="1"/>
</dbReference>
<keyword evidence="4" id="KW-1185">Reference proteome</keyword>
<dbReference type="InterPro" id="IPR012336">
    <property type="entry name" value="Thioredoxin-like_fold"/>
</dbReference>
<evidence type="ECO:0000259" key="2">
    <source>
        <dbReference type="PROSITE" id="PS51352"/>
    </source>
</evidence>